<evidence type="ECO:0000313" key="1">
    <source>
        <dbReference type="EnsemblPlants" id="Solyc05g011840.3.1.1"/>
    </source>
</evidence>
<dbReference type="Gramene" id="Solyc05g011840.3.1">
    <property type="protein sequence ID" value="Solyc05g011840.3.1.1"/>
    <property type="gene ID" value="Solyc05g011840.3"/>
</dbReference>
<proteinExistence type="predicted"/>
<reference evidence="1" key="2">
    <citation type="submission" date="2019-01" db="UniProtKB">
        <authorList>
            <consortium name="EnsemblPlants"/>
        </authorList>
    </citation>
    <scope>IDENTIFICATION</scope>
    <source>
        <strain evidence="1">cv. Heinz 1706</strain>
    </source>
</reference>
<organism evidence="1">
    <name type="scientific">Solanum lycopersicum</name>
    <name type="common">Tomato</name>
    <name type="synonym">Lycopersicon esculentum</name>
    <dbReference type="NCBI Taxonomy" id="4081"/>
    <lineage>
        <taxon>Eukaryota</taxon>
        <taxon>Viridiplantae</taxon>
        <taxon>Streptophyta</taxon>
        <taxon>Embryophyta</taxon>
        <taxon>Tracheophyta</taxon>
        <taxon>Spermatophyta</taxon>
        <taxon>Magnoliopsida</taxon>
        <taxon>eudicotyledons</taxon>
        <taxon>Gunneridae</taxon>
        <taxon>Pentapetalae</taxon>
        <taxon>asterids</taxon>
        <taxon>lamiids</taxon>
        <taxon>Solanales</taxon>
        <taxon>Solanaceae</taxon>
        <taxon>Solanoideae</taxon>
        <taxon>Solaneae</taxon>
        <taxon>Solanum</taxon>
        <taxon>Solanum subgen. Lycopersicon</taxon>
    </lineage>
</organism>
<reference evidence="1" key="1">
    <citation type="journal article" date="2012" name="Nature">
        <title>The tomato genome sequence provides insights into fleshy fruit evolution.</title>
        <authorList>
            <consortium name="Tomato Genome Consortium"/>
        </authorList>
    </citation>
    <scope>NUCLEOTIDE SEQUENCE [LARGE SCALE GENOMIC DNA]</scope>
    <source>
        <strain evidence="1">cv. Heinz 1706</strain>
    </source>
</reference>
<evidence type="ECO:0000313" key="2">
    <source>
        <dbReference type="Proteomes" id="UP000004994"/>
    </source>
</evidence>
<sequence>MIIFHLCSPPNCSNFQSYTFLIFHLPLHNFLPFWRMHIPRIQQDV</sequence>
<dbReference type="InParanoid" id="A0A3Q7GFF5"/>
<dbReference type="Proteomes" id="UP000004994">
    <property type="component" value="Chromosome 5"/>
</dbReference>
<keyword evidence="2" id="KW-1185">Reference proteome</keyword>
<dbReference type="AlphaFoldDB" id="A0A3Q7GFF5"/>
<dbReference type="EnsemblPlants" id="Solyc05g011840.3.1">
    <property type="protein sequence ID" value="Solyc05g011840.3.1.1"/>
    <property type="gene ID" value="Solyc05g011840.3"/>
</dbReference>
<accession>A0A3Q7GFF5</accession>
<protein>
    <submittedName>
        <fullName evidence="1">Uncharacterized protein</fullName>
    </submittedName>
</protein>
<name>A0A3Q7GFF5_SOLLC</name>